<evidence type="ECO:0000259" key="1">
    <source>
        <dbReference type="Pfam" id="PF07905"/>
    </source>
</evidence>
<comment type="caution">
    <text evidence="3">The sequence shown here is derived from an EMBL/GenBank/DDBJ whole genome shotgun (WGS) entry which is preliminary data.</text>
</comment>
<dbReference type="InterPro" id="IPR025736">
    <property type="entry name" value="PucR_C-HTH_dom"/>
</dbReference>
<feature type="domain" description="PucR C-terminal helix-turn-helix" evidence="2">
    <location>
        <begin position="399"/>
        <end position="457"/>
    </location>
</feature>
<protein>
    <submittedName>
        <fullName evidence="3">PucR family transcriptional regulator ligand-binding domain-containing protein</fullName>
    </submittedName>
</protein>
<accession>A0ABV4GX37</accession>
<sequence>MRHDDPVVLLADLLSTASLDLRLVGGDPDVPVRWVATSELEDPTPFLEGGELLLTTGLRVPREGWGAWVDRLAGAGAAGVGFGVGLSHRAVPRTLVTAARTAGLAVVEVPVPTPFIAVSRRLADLLRRSENEAEAAAARAGRDLAAAAAGPDGARAVLQRTARAVRGSAWLLDAAGTVLAATTSQAPPAAALEGLRRVRDQGARAAWREVTATGTLTLRAGGASRWLLVAAGPDLPRAAQQTVGTAAALLDLLTARPALDPAVLTPVLTAGVVDLVLSGRSDLAARLAAALDLRLPDPVVVVRWSGPQAPDLLSGEHHALGSPEAVADALRGWTGRAGTARPAPLARADPRGADAAWARTTAQRPVVHADGSTLPDLLGPAGLQAWAAGRLEGLQDPQLRRTVEVFLAHHGARQPAADALGVHRNTLRQRLARAEQRLGLSLEDPTDRAEVWLALTATRSSSA</sequence>
<evidence type="ECO:0000313" key="3">
    <source>
        <dbReference type="EMBL" id="MEZ0163876.1"/>
    </source>
</evidence>
<dbReference type="Pfam" id="PF13556">
    <property type="entry name" value="HTH_30"/>
    <property type="match status" value="1"/>
</dbReference>
<keyword evidence="4" id="KW-1185">Reference proteome</keyword>
<evidence type="ECO:0000259" key="2">
    <source>
        <dbReference type="Pfam" id="PF13556"/>
    </source>
</evidence>
<dbReference type="Pfam" id="PF07905">
    <property type="entry name" value="PucR"/>
    <property type="match status" value="1"/>
</dbReference>
<dbReference type="Proteomes" id="UP001565927">
    <property type="component" value="Unassembled WGS sequence"/>
</dbReference>
<dbReference type="PANTHER" id="PTHR33744:SF1">
    <property type="entry name" value="DNA-BINDING TRANSCRIPTIONAL ACTIVATOR ADER"/>
    <property type="match status" value="1"/>
</dbReference>
<proteinExistence type="predicted"/>
<dbReference type="PANTHER" id="PTHR33744">
    <property type="entry name" value="CARBOHYDRATE DIACID REGULATOR"/>
    <property type="match status" value="1"/>
</dbReference>
<gene>
    <name evidence="3" type="ORF">AB2L27_03735</name>
</gene>
<dbReference type="EMBL" id="JBGFTU010000003">
    <property type="protein sequence ID" value="MEZ0163876.1"/>
    <property type="molecule type" value="Genomic_DNA"/>
</dbReference>
<evidence type="ECO:0000313" key="4">
    <source>
        <dbReference type="Proteomes" id="UP001565927"/>
    </source>
</evidence>
<dbReference type="Gene3D" id="1.10.10.2840">
    <property type="entry name" value="PucR C-terminal helix-turn-helix domain"/>
    <property type="match status" value="1"/>
</dbReference>
<dbReference type="InterPro" id="IPR012914">
    <property type="entry name" value="PucR_dom"/>
</dbReference>
<dbReference type="InterPro" id="IPR051448">
    <property type="entry name" value="CdaR-like_regulators"/>
</dbReference>
<organism evidence="3 4">
    <name type="scientific">Kineococcus halophytocola</name>
    <dbReference type="NCBI Taxonomy" id="3234027"/>
    <lineage>
        <taxon>Bacteria</taxon>
        <taxon>Bacillati</taxon>
        <taxon>Actinomycetota</taxon>
        <taxon>Actinomycetes</taxon>
        <taxon>Kineosporiales</taxon>
        <taxon>Kineosporiaceae</taxon>
        <taxon>Kineococcus</taxon>
    </lineage>
</organism>
<feature type="domain" description="Purine catabolism PurC-like" evidence="1">
    <location>
        <begin position="13"/>
        <end position="124"/>
    </location>
</feature>
<reference evidence="3 4" key="1">
    <citation type="submission" date="2024-07" db="EMBL/GenBank/DDBJ databases">
        <authorList>
            <person name="Thanompreechachai J."/>
            <person name="Duangmal K."/>
        </authorList>
    </citation>
    <scope>NUCLEOTIDE SEQUENCE [LARGE SCALE GENOMIC DNA]</scope>
    <source>
        <strain evidence="3 4">LSe6-4</strain>
    </source>
</reference>
<dbReference type="InterPro" id="IPR042070">
    <property type="entry name" value="PucR_C-HTH_sf"/>
</dbReference>
<name>A0ABV4GX37_9ACTN</name>